<proteinExistence type="predicted"/>
<feature type="region of interest" description="Disordered" evidence="5">
    <location>
        <begin position="134"/>
        <end position="159"/>
    </location>
</feature>
<dbReference type="InterPro" id="IPR011012">
    <property type="entry name" value="Longin-like_dom_sf"/>
</dbReference>
<dbReference type="InParanoid" id="L0P7W3"/>
<organism evidence="7">
    <name type="scientific">Pneumocystis jirovecii</name>
    <name type="common">Human pneumocystis pneumonia agent</name>
    <dbReference type="NCBI Taxonomy" id="42068"/>
    <lineage>
        <taxon>Eukaryota</taxon>
        <taxon>Fungi</taxon>
        <taxon>Dikarya</taxon>
        <taxon>Ascomycota</taxon>
        <taxon>Taphrinomycotina</taxon>
        <taxon>Pneumocystomycetes</taxon>
        <taxon>Pneumocystaceae</taxon>
        <taxon>Pneumocystis</taxon>
    </lineage>
</organism>
<dbReference type="VEuPathDB" id="FungiDB:PNEJI1_003196"/>
<name>L0P7W3_PNEJI</name>
<evidence type="ECO:0000256" key="5">
    <source>
        <dbReference type="SAM" id="MobiDB-lite"/>
    </source>
</evidence>
<keyword evidence="3" id="KW-0653">Protein transport</keyword>
<dbReference type="GO" id="GO:0012505">
    <property type="term" value="C:endomembrane system"/>
    <property type="evidence" value="ECO:0007669"/>
    <property type="project" value="UniProtKB-SubCell"/>
</dbReference>
<dbReference type="Gene3D" id="3.30.450.60">
    <property type="match status" value="1"/>
</dbReference>
<evidence type="ECO:0000256" key="4">
    <source>
        <dbReference type="ARBA" id="ARBA00023136"/>
    </source>
</evidence>
<protein>
    <recommendedName>
        <fullName evidence="8">Longin domain-containing protein</fullName>
    </recommendedName>
</protein>
<dbReference type="EMBL" id="CAKM01000074">
    <property type="protein sequence ID" value="CCJ28453.1"/>
    <property type="molecule type" value="Genomic_DNA"/>
</dbReference>
<evidence type="ECO:0000313" key="6">
    <source>
        <dbReference type="EMBL" id="CCJ28453.1"/>
    </source>
</evidence>
<accession>L0P7W3</accession>
<evidence type="ECO:0000313" key="7">
    <source>
        <dbReference type="Proteomes" id="UP000010422"/>
    </source>
</evidence>
<dbReference type="SUPFAM" id="SSF64356">
    <property type="entry name" value="SNARE-like"/>
    <property type="match status" value="1"/>
</dbReference>
<dbReference type="GO" id="GO:0015031">
    <property type="term" value="P:protein transport"/>
    <property type="evidence" value="ECO:0007669"/>
    <property type="project" value="UniProtKB-KW"/>
</dbReference>
<comment type="subcellular location">
    <subcellularLocation>
        <location evidence="1">Endomembrane system</location>
    </subcellularLocation>
</comment>
<reference evidence="6 7" key="1">
    <citation type="journal article" date="2012" name="MBio">
        <title>De novo assembly of the Pneumocystis jirovecii genome from a single bronchoalveolar lavage fluid specimen from a patient.</title>
        <authorList>
            <person name="Cisse O.H."/>
            <person name="Pagni M."/>
            <person name="Hauser P.M."/>
        </authorList>
    </citation>
    <scope>NUCLEOTIDE SEQUENCE [LARGE SCALE GENOMIC DNA]</scope>
    <source>
        <strain evidence="6 7">SE8</strain>
    </source>
</reference>
<evidence type="ECO:0000256" key="2">
    <source>
        <dbReference type="ARBA" id="ARBA00022448"/>
    </source>
</evidence>
<evidence type="ECO:0008006" key="8">
    <source>
        <dbReference type="Google" id="ProtNLM"/>
    </source>
</evidence>
<evidence type="ECO:0000256" key="1">
    <source>
        <dbReference type="ARBA" id="ARBA00004308"/>
    </source>
</evidence>
<dbReference type="Proteomes" id="UP000010422">
    <property type="component" value="Unassembled WGS sequence"/>
</dbReference>
<dbReference type="STRING" id="1209962.L0P7W3"/>
<dbReference type="FunFam" id="3.30.450.60:FF:000002">
    <property type="entry name" value="AP-2 complex subunit mu, putative"/>
    <property type="match status" value="1"/>
</dbReference>
<keyword evidence="2" id="KW-0813">Transport</keyword>
<gene>
    <name evidence="6" type="ORF">PNEJI1_003196</name>
</gene>
<dbReference type="AlphaFoldDB" id="L0P7W3"/>
<sequence>MASAIYFLDLKGKILISRDYRGDIPVTYVEKFLSLISESDDTVPATPCFTYEGIHYLYIRHSNLYILTLTRKNSNAAELLLFLHKMIRIKYQKTLLKMQEHYGNNLFILMLRQLLQHMMDVAFVQRDSKKDLQKNELANYKKQNRQKKEQRKREWLLED</sequence>
<evidence type="ECO:0000256" key="3">
    <source>
        <dbReference type="ARBA" id="ARBA00022927"/>
    </source>
</evidence>
<keyword evidence="4" id="KW-0472">Membrane</keyword>
<comment type="caution">
    <text evidence="6">The sequence shown here is derived from an EMBL/GenBank/DDBJ whole genome shotgun (WGS) entry which is preliminary data.</text>
</comment>